<sequence length="104" mass="12576">MQSHEHNITEPIMIDSPYFRFIYALRAPETRRQYPKRLEVFLDYLKLLGSSIEEKANQFYEFKDELNYIIDQSRKELLIFSSLSSLNQLFINRHKPIWKATAYQ</sequence>
<gene>
    <name evidence="1" type="ORF">NFRAN_1350</name>
</gene>
<dbReference type="GeneID" id="39420712"/>
<dbReference type="AlphaFoldDB" id="A0A484IA24"/>
<dbReference type="KEGG" id="nfn:NFRAN_1350"/>
<evidence type="ECO:0000313" key="2">
    <source>
        <dbReference type="Proteomes" id="UP000294299"/>
    </source>
</evidence>
<name>A0A484IA24_9ARCH</name>
<proteinExistence type="predicted"/>
<evidence type="ECO:0000313" key="1">
    <source>
        <dbReference type="EMBL" id="VFJ13672.1"/>
    </source>
</evidence>
<accession>A0A484IA24</accession>
<keyword evidence="2" id="KW-1185">Reference proteome</keyword>
<dbReference type="Proteomes" id="UP000294299">
    <property type="component" value="Chromosome NFRAN"/>
</dbReference>
<dbReference type="OrthoDB" id="385556at2157"/>
<dbReference type="RefSeq" id="WP_134483641.1">
    <property type="nucleotide sequence ID" value="NZ_LR216287.1"/>
</dbReference>
<organism evidence="1 2">
    <name type="scientific">Candidatus Nitrosocosmicus franklandianus</name>
    <dbReference type="NCBI Taxonomy" id="1798806"/>
    <lineage>
        <taxon>Archaea</taxon>
        <taxon>Nitrososphaerota</taxon>
        <taxon>Nitrososphaeria</taxon>
        <taxon>Nitrososphaerales</taxon>
        <taxon>Nitrososphaeraceae</taxon>
        <taxon>Candidatus Nitrosocosmicus</taxon>
    </lineage>
</organism>
<dbReference type="EMBL" id="LR216287">
    <property type="protein sequence ID" value="VFJ13672.1"/>
    <property type="molecule type" value="Genomic_DNA"/>
</dbReference>
<reference evidence="1 2" key="1">
    <citation type="submission" date="2019-02" db="EMBL/GenBank/DDBJ databases">
        <authorList>
            <person name="Lehtovirta-Morley E L."/>
        </authorList>
    </citation>
    <scope>NUCLEOTIDE SEQUENCE [LARGE SCALE GENOMIC DNA]</scope>
    <source>
        <strain evidence="1">NFRAN1</strain>
    </source>
</reference>
<protein>
    <submittedName>
        <fullName evidence="1">Uncharacterized protein</fullName>
    </submittedName>
</protein>